<reference evidence="1 2" key="1">
    <citation type="submission" date="2019-07" db="EMBL/GenBank/DDBJ databases">
        <authorList>
            <person name="Kim J."/>
        </authorList>
    </citation>
    <scope>NUCLEOTIDE SEQUENCE [LARGE SCALE GENOMIC DNA]</scope>
    <source>
        <strain evidence="1 2">MJ1a</strain>
    </source>
</reference>
<evidence type="ECO:0000313" key="1">
    <source>
        <dbReference type="EMBL" id="TWR25944.1"/>
    </source>
</evidence>
<dbReference type="PROSITE" id="PS51257">
    <property type="entry name" value="PROKAR_LIPOPROTEIN"/>
    <property type="match status" value="1"/>
</dbReference>
<accession>A0A563U3M1</accession>
<sequence length="340" mass="38350">MKKTLLIIAALALLTSCEKNQNETKPINVAENLPKDITVIVNGTNEVKAPMYPWSEKYNFLGFGYDVTDKFQDEASVRASVVNMSAYDTGNPYRVDIGTNTEGSWNIIEAESAVDLSEKLSSSIEQTQGLKVFGNTIKDLFPNATVEDKKYVYGYYSNYWINKRYKFFYDQNVNNFLTAEFKCDALTLSAQALVAKYGTHVLNQIKIGSTFDVFYQAEAPELNRSNIVREGFRYALLKTFGLMSGFLDDINLKELNANKSVQIYYKSIGGDASKLKPQTINNKVIVNISEWRSTTTMDKSRFIGTFGNGLTSLDKFIDNSAKRDEVKLYIQQYIASKAVK</sequence>
<name>A0A563U3M1_9SPHI</name>
<dbReference type="AlphaFoldDB" id="A0A563U3M1"/>
<dbReference type="Proteomes" id="UP000318010">
    <property type="component" value="Unassembled WGS sequence"/>
</dbReference>
<evidence type="ECO:0000313" key="2">
    <source>
        <dbReference type="Proteomes" id="UP000318010"/>
    </source>
</evidence>
<dbReference type="OrthoDB" id="1038436at2"/>
<dbReference type="RefSeq" id="WP_146270890.1">
    <property type="nucleotide sequence ID" value="NZ_VOEI01000003.1"/>
</dbReference>
<proteinExistence type="predicted"/>
<keyword evidence="2" id="KW-1185">Reference proteome</keyword>
<comment type="caution">
    <text evidence="1">The sequence shown here is derived from an EMBL/GenBank/DDBJ whole genome shotgun (WGS) entry which is preliminary data.</text>
</comment>
<dbReference type="EMBL" id="VOEI01000003">
    <property type="protein sequence ID" value="TWR25944.1"/>
    <property type="molecule type" value="Genomic_DNA"/>
</dbReference>
<protein>
    <submittedName>
        <fullName evidence="1">Uncharacterized protein</fullName>
    </submittedName>
</protein>
<organism evidence="1 2">
    <name type="scientific">Mucilaginibacter achroorhodeus</name>
    <dbReference type="NCBI Taxonomy" id="2599294"/>
    <lineage>
        <taxon>Bacteria</taxon>
        <taxon>Pseudomonadati</taxon>
        <taxon>Bacteroidota</taxon>
        <taxon>Sphingobacteriia</taxon>
        <taxon>Sphingobacteriales</taxon>
        <taxon>Sphingobacteriaceae</taxon>
        <taxon>Mucilaginibacter</taxon>
    </lineage>
</organism>
<gene>
    <name evidence="1" type="ORF">FPZ42_09905</name>
</gene>